<accession>A0A3M2LNQ0</accession>
<keyword evidence="7 8" id="KW-0472">Membrane</keyword>
<evidence type="ECO:0000256" key="5">
    <source>
        <dbReference type="ARBA" id="ARBA00022692"/>
    </source>
</evidence>
<evidence type="ECO:0000313" key="10">
    <source>
        <dbReference type="Proteomes" id="UP000282674"/>
    </source>
</evidence>
<dbReference type="InterPro" id="IPR037294">
    <property type="entry name" value="ABC_BtuC-like"/>
</dbReference>
<evidence type="ECO:0000256" key="7">
    <source>
        <dbReference type="ARBA" id="ARBA00023136"/>
    </source>
</evidence>
<evidence type="ECO:0008006" key="11">
    <source>
        <dbReference type="Google" id="ProtNLM"/>
    </source>
</evidence>
<dbReference type="InterPro" id="IPR000522">
    <property type="entry name" value="ABC_transptr_permease_BtuC"/>
</dbReference>
<comment type="similarity">
    <text evidence="2">Belongs to the binding-protein-dependent transport system permease family. FecCD subfamily.</text>
</comment>
<dbReference type="PANTHER" id="PTHR30472:SF24">
    <property type="entry name" value="FERRIC ENTEROBACTIN TRANSPORT SYSTEM PERMEASE PROTEIN FEPG"/>
    <property type="match status" value="1"/>
</dbReference>
<evidence type="ECO:0000256" key="8">
    <source>
        <dbReference type="SAM" id="Phobius"/>
    </source>
</evidence>
<protein>
    <recommendedName>
        <fullName evidence="11">Iron chelate uptake ABC transporter family permease subunit</fullName>
    </recommendedName>
</protein>
<evidence type="ECO:0000256" key="6">
    <source>
        <dbReference type="ARBA" id="ARBA00022989"/>
    </source>
</evidence>
<dbReference type="AlphaFoldDB" id="A0A3M2LNQ0"/>
<keyword evidence="4" id="KW-1003">Cell membrane</keyword>
<evidence type="ECO:0000256" key="3">
    <source>
        <dbReference type="ARBA" id="ARBA00022448"/>
    </source>
</evidence>
<evidence type="ECO:0000256" key="1">
    <source>
        <dbReference type="ARBA" id="ARBA00004651"/>
    </source>
</evidence>
<evidence type="ECO:0000256" key="4">
    <source>
        <dbReference type="ARBA" id="ARBA00022475"/>
    </source>
</evidence>
<dbReference type="Proteomes" id="UP000282674">
    <property type="component" value="Unassembled WGS sequence"/>
</dbReference>
<dbReference type="Pfam" id="PF01032">
    <property type="entry name" value="FecCD"/>
    <property type="match status" value="1"/>
</dbReference>
<keyword evidence="6 8" id="KW-1133">Transmembrane helix</keyword>
<dbReference type="GO" id="GO:0033214">
    <property type="term" value="P:siderophore-iron import into cell"/>
    <property type="evidence" value="ECO:0007669"/>
    <property type="project" value="TreeGrafter"/>
</dbReference>
<keyword evidence="3" id="KW-0813">Transport</keyword>
<dbReference type="GO" id="GO:0022857">
    <property type="term" value="F:transmembrane transporter activity"/>
    <property type="evidence" value="ECO:0007669"/>
    <property type="project" value="InterPro"/>
</dbReference>
<organism evidence="9 10">
    <name type="scientific">Actinomadura harenae</name>
    <dbReference type="NCBI Taxonomy" id="2483351"/>
    <lineage>
        <taxon>Bacteria</taxon>
        <taxon>Bacillati</taxon>
        <taxon>Actinomycetota</taxon>
        <taxon>Actinomycetes</taxon>
        <taxon>Streptosporangiales</taxon>
        <taxon>Thermomonosporaceae</taxon>
        <taxon>Actinomadura</taxon>
    </lineage>
</organism>
<dbReference type="Gene3D" id="1.10.3470.10">
    <property type="entry name" value="ABC transporter involved in vitamin B12 uptake, BtuC"/>
    <property type="match status" value="1"/>
</dbReference>
<dbReference type="SUPFAM" id="SSF81345">
    <property type="entry name" value="ABC transporter involved in vitamin B12 uptake, BtuC"/>
    <property type="match status" value="1"/>
</dbReference>
<proteinExistence type="inferred from homology"/>
<sequence>AVLLASLAAAAAGPVSFVALTAPQLARRLTRSSGPNALPSACLGAALLAAADLAGQRVVPGHQLPAGVVTGLLGGGYLVWLLITERKAGRL</sequence>
<keyword evidence="10" id="KW-1185">Reference proteome</keyword>
<name>A0A3M2LNQ0_9ACTN</name>
<evidence type="ECO:0000256" key="2">
    <source>
        <dbReference type="ARBA" id="ARBA00007935"/>
    </source>
</evidence>
<dbReference type="GO" id="GO:0005886">
    <property type="term" value="C:plasma membrane"/>
    <property type="evidence" value="ECO:0007669"/>
    <property type="project" value="UniProtKB-SubCell"/>
</dbReference>
<gene>
    <name evidence="9" type="ORF">EBO15_33820</name>
</gene>
<dbReference type="EMBL" id="RFFG01000091">
    <property type="protein sequence ID" value="RMI38173.1"/>
    <property type="molecule type" value="Genomic_DNA"/>
</dbReference>
<dbReference type="RefSeq" id="WP_147481783.1">
    <property type="nucleotide sequence ID" value="NZ_RFFG01000091.1"/>
</dbReference>
<keyword evidence="5 8" id="KW-0812">Transmembrane</keyword>
<evidence type="ECO:0000313" key="9">
    <source>
        <dbReference type="EMBL" id="RMI38173.1"/>
    </source>
</evidence>
<dbReference type="PANTHER" id="PTHR30472">
    <property type="entry name" value="FERRIC ENTEROBACTIN TRANSPORT SYSTEM PERMEASE PROTEIN"/>
    <property type="match status" value="1"/>
</dbReference>
<reference evidence="9 10" key="1">
    <citation type="submission" date="2018-10" db="EMBL/GenBank/DDBJ databases">
        <title>Isolation from soil.</title>
        <authorList>
            <person name="Hu J."/>
        </authorList>
    </citation>
    <scope>NUCLEOTIDE SEQUENCE [LARGE SCALE GENOMIC DNA]</scope>
    <source>
        <strain evidence="9 10">NEAU-Ht49</strain>
    </source>
</reference>
<feature type="transmembrane region" description="Helical" evidence="8">
    <location>
        <begin position="66"/>
        <end position="83"/>
    </location>
</feature>
<comment type="subcellular location">
    <subcellularLocation>
        <location evidence="1">Cell membrane</location>
        <topology evidence="1">Multi-pass membrane protein</topology>
    </subcellularLocation>
</comment>
<comment type="caution">
    <text evidence="9">The sequence shown here is derived from an EMBL/GenBank/DDBJ whole genome shotgun (WGS) entry which is preliminary data.</text>
</comment>
<feature type="non-terminal residue" evidence="9">
    <location>
        <position position="1"/>
    </location>
</feature>